<keyword evidence="2" id="KW-0596">Phosphopantetheine</keyword>
<dbReference type="PROSITE" id="PS50075">
    <property type="entry name" value="CARRIER"/>
    <property type="match status" value="1"/>
</dbReference>
<proteinExistence type="predicted"/>
<dbReference type="Pfam" id="PF00501">
    <property type="entry name" value="AMP-binding"/>
    <property type="match status" value="1"/>
</dbReference>
<dbReference type="Proteomes" id="UP000234343">
    <property type="component" value="Chromosome"/>
</dbReference>
<dbReference type="Gene3D" id="3.30.559.10">
    <property type="entry name" value="Chloramphenicol acetyltransferase-like domain"/>
    <property type="match status" value="1"/>
</dbReference>
<dbReference type="PROSITE" id="PS00455">
    <property type="entry name" value="AMP_BINDING"/>
    <property type="match status" value="1"/>
</dbReference>
<dbReference type="Pfam" id="PF00668">
    <property type="entry name" value="Condensation"/>
    <property type="match status" value="1"/>
</dbReference>
<dbReference type="Gene3D" id="3.40.50.980">
    <property type="match status" value="2"/>
</dbReference>
<dbReference type="InterPro" id="IPR006162">
    <property type="entry name" value="Ppantetheine_attach_site"/>
</dbReference>
<dbReference type="AlphaFoldDB" id="A0A2H5FPM4"/>
<dbReference type="InterPro" id="IPR025110">
    <property type="entry name" value="AMP-bd_C"/>
</dbReference>
<dbReference type="EMBL" id="CP025491">
    <property type="protein sequence ID" value="AUH73466.1"/>
    <property type="molecule type" value="Genomic_DNA"/>
</dbReference>
<dbReference type="PANTHER" id="PTHR45527">
    <property type="entry name" value="NONRIBOSOMAL PEPTIDE SYNTHETASE"/>
    <property type="match status" value="1"/>
</dbReference>
<dbReference type="Gene3D" id="3.30.559.30">
    <property type="entry name" value="Nonribosomal peptide synthetase, condensation domain"/>
    <property type="match status" value="1"/>
</dbReference>
<evidence type="ECO:0000313" key="6">
    <source>
        <dbReference type="Proteomes" id="UP000234343"/>
    </source>
</evidence>
<feature type="domain" description="Carrier" evidence="4">
    <location>
        <begin position="533"/>
        <end position="608"/>
    </location>
</feature>
<dbReference type="InterPro" id="IPR023213">
    <property type="entry name" value="CAT-like_dom_sf"/>
</dbReference>
<comment type="cofactor">
    <cofactor evidence="1">
        <name>pantetheine 4'-phosphate</name>
        <dbReference type="ChEBI" id="CHEBI:47942"/>
    </cofactor>
</comment>
<dbReference type="PANTHER" id="PTHR45527:SF1">
    <property type="entry name" value="FATTY ACID SYNTHASE"/>
    <property type="match status" value="1"/>
</dbReference>
<protein>
    <submittedName>
        <fullName evidence="5">Non-ribosomal peptide synthetase</fullName>
    </submittedName>
</protein>
<dbReference type="GO" id="GO:0003824">
    <property type="term" value="F:catalytic activity"/>
    <property type="evidence" value="ECO:0007669"/>
    <property type="project" value="InterPro"/>
</dbReference>
<name>A0A2H5FPM4_9GAMM</name>
<dbReference type="KEGG" id="lsh:CAB17_16445"/>
<dbReference type="CDD" id="cd05930">
    <property type="entry name" value="A_NRPS"/>
    <property type="match status" value="1"/>
</dbReference>
<dbReference type="PROSITE" id="PS00012">
    <property type="entry name" value="PHOSPHOPANTETHEINE"/>
    <property type="match status" value="1"/>
</dbReference>
<dbReference type="GO" id="GO:0005737">
    <property type="term" value="C:cytoplasm"/>
    <property type="evidence" value="ECO:0007669"/>
    <property type="project" value="TreeGrafter"/>
</dbReference>
<dbReference type="InterPro" id="IPR001242">
    <property type="entry name" value="Condensation_dom"/>
</dbReference>
<dbReference type="Pfam" id="PF00550">
    <property type="entry name" value="PP-binding"/>
    <property type="match status" value="1"/>
</dbReference>
<dbReference type="FunFam" id="3.30.300.30:FF:000010">
    <property type="entry name" value="Enterobactin synthetase component F"/>
    <property type="match status" value="1"/>
</dbReference>
<dbReference type="Gene3D" id="2.30.38.10">
    <property type="entry name" value="Luciferase, Domain 3"/>
    <property type="match status" value="1"/>
</dbReference>
<dbReference type="SUPFAM" id="SSF47336">
    <property type="entry name" value="ACP-like"/>
    <property type="match status" value="1"/>
</dbReference>
<dbReference type="GO" id="GO:0031177">
    <property type="term" value="F:phosphopantetheine binding"/>
    <property type="evidence" value="ECO:0007669"/>
    <property type="project" value="TreeGrafter"/>
</dbReference>
<evidence type="ECO:0000256" key="1">
    <source>
        <dbReference type="ARBA" id="ARBA00001957"/>
    </source>
</evidence>
<dbReference type="InterPro" id="IPR000873">
    <property type="entry name" value="AMP-dep_synth/lig_dom"/>
</dbReference>
<dbReference type="SUPFAM" id="SSF56801">
    <property type="entry name" value="Acetyl-CoA synthetase-like"/>
    <property type="match status" value="1"/>
</dbReference>
<keyword evidence="6" id="KW-1185">Reference proteome</keyword>
<dbReference type="InterPro" id="IPR036736">
    <property type="entry name" value="ACP-like_sf"/>
</dbReference>
<dbReference type="SUPFAM" id="SSF52777">
    <property type="entry name" value="CoA-dependent acyltransferases"/>
    <property type="match status" value="2"/>
</dbReference>
<organism evidence="5 6">
    <name type="scientific">Legionella sainthelensi</name>
    <dbReference type="NCBI Taxonomy" id="28087"/>
    <lineage>
        <taxon>Bacteria</taxon>
        <taxon>Pseudomonadati</taxon>
        <taxon>Pseudomonadota</taxon>
        <taxon>Gammaproteobacteria</taxon>
        <taxon>Legionellales</taxon>
        <taxon>Legionellaceae</taxon>
        <taxon>Legionella</taxon>
    </lineage>
</organism>
<gene>
    <name evidence="5" type="ORF">CAB17_16445</name>
</gene>
<dbReference type="GO" id="GO:0044550">
    <property type="term" value="P:secondary metabolite biosynthetic process"/>
    <property type="evidence" value="ECO:0007669"/>
    <property type="project" value="TreeGrafter"/>
</dbReference>
<dbReference type="Gene3D" id="3.30.300.30">
    <property type="match status" value="1"/>
</dbReference>
<accession>A0A2H5FPM4</accession>
<dbReference type="Pfam" id="PF13193">
    <property type="entry name" value="AMP-binding_C"/>
    <property type="match status" value="1"/>
</dbReference>
<evidence type="ECO:0000256" key="2">
    <source>
        <dbReference type="ARBA" id="ARBA00022450"/>
    </source>
</evidence>
<keyword evidence="3" id="KW-0597">Phosphoprotein</keyword>
<evidence type="ECO:0000256" key="3">
    <source>
        <dbReference type="ARBA" id="ARBA00022553"/>
    </source>
</evidence>
<dbReference type="NCBIfam" id="TIGR01733">
    <property type="entry name" value="AA-adenyl-dom"/>
    <property type="match status" value="1"/>
</dbReference>
<dbReference type="InterPro" id="IPR009081">
    <property type="entry name" value="PP-bd_ACP"/>
</dbReference>
<dbReference type="GO" id="GO:0043041">
    <property type="term" value="P:amino acid activation for nonribosomal peptide biosynthetic process"/>
    <property type="evidence" value="ECO:0007669"/>
    <property type="project" value="TreeGrafter"/>
</dbReference>
<dbReference type="InterPro" id="IPR020845">
    <property type="entry name" value="AMP-binding_CS"/>
</dbReference>
<dbReference type="FunFam" id="3.40.50.980:FF:000001">
    <property type="entry name" value="Non-ribosomal peptide synthetase"/>
    <property type="match status" value="1"/>
</dbReference>
<dbReference type="InterPro" id="IPR010071">
    <property type="entry name" value="AA_adenyl_dom"/>
</dbReference>
<dbReference type="InterPro" id="IPR045851">
    <property type="entry name" value="AMP-bd_C_sf"/>
</dbReference>
<dbReference type="Gene3D" id="1.10.1200.10">
    <property type="entry name" value="ACP-like"/>
    <property type="match status" value="1"/>
</dbReference>
<sequence>MARLCITQMIRDINMDNKNTIPARFEAYTAQFPAHIAAIHGQQRLSYDQLNQQANQLAHYLRSLGLNADTPVALCLERSFDFLIAIIAILKAGGAYLPIDSSQPEKRLLFILNNSQAPILITKAASAHHFSQYQGKIVLLDKSQALLDQQPSNNPSTLISEHHLAYIIYTSGSTGTPKGVLIEHRSIINYYQWLGEYTQSKVQQRIDFSASPIFDMAVSVSLAPLMLGLTIVICNTEIKKDSKAYLAYLADSQINTIKLTPSYFKLLVQEATNNFIALPHLKSIILGGENLAAAECKEWLRLYPEHILFNEYGPTETTVAVSVYKVQRDSITDFDIHVPIGKVGPQISYYILDKYHQPVADGEKGELAIGGICLARGYLNRPDLTQKQFITDFSSQDANGRFYKTGDLCRKRVDGVIEYFGRIDDQVKIRGFRVEPREVENCLASHSLIKSVAVVTQENERKEQQLVAYYVLDNKNTELNTAQVRQFLEKQIPDYMIPSVFIRVDFLPLTANGKLDKSALPLPKMHVSHNYIEPVTTLEKQVARIWSEELGVKLVGLKDNFFELGGHSLSAARLVCKINHTLKRDITLYDFYKATCIADLIPVLQHTKRSINVIVNEKTLETTPLSDFQFVLWMADTFEPKAKRLNIIARKRVKGHFDKEALDFAFQAVLKRHEVLMYYVFKLKPKQKTSKNLSIKLVTKDLRTLSGAKTEQSLDQSMHELEYFKRWPKNAPLILARLFYLNEQESELQVCMPHLISDNASVDILFNDLSKFYLQKLNDIGAPTPSRTNELLSAIEVDRQFKKYIFTEQQLLEISLEKDSQFWEKYLHNASFFSFPKKHIVRNMKKENLAYSTYMPIPIETVSKLKHFCEQHHISMNNGLCTVLALALRNCCGSFSNDKSFKVMNIIKSTRDNPSYDNSIGCFLRVEPIKVALDNNETLESLSQQIQQSIIETSNHQHCSNLIKLSAVSTLNTKKKKIQSSLIKLVTPVFTKILQIPLIYRKILQRCISRFMLFKRNHYFVINLNVRNNFLAHDENPTQLFGLKNQCADLQQRDLLAIDYIFEACFLYDEDQKAYYLVISANLTPEFKMKIAREFLQIMGGISLNLALAVQSN</sequence>
<evidence type="ECO:0000313" key="5">
    <source>
        <dbReference type="EMBL" id="AUH73466.1"/>
    </source>
</evidence>
<evidence type="ECO:0000259" key="4">
    <source>
        <dbReference type="PROSITE" id="PS50075"/>
    </source>
</evidence>
<reference evidence="5 6" key="1">
    <citation type="submission" date="2017-12" db="EMBL/GenBank/DDBJ databases">
        <title>Legionella sainthelensi LA01-117, whole genome sequence of a clinical isolate from New Zealand.</title>
        <authorList>
            <person name="Cree S.L."/>
            <person name="Slow S."/>
            <person name="Kennedy M.A."/>
            <person name="Murdoch D.R."/>
            <person name="Biggs P.J."/>
            <person name="Anderson T."/>
        </authorList>
    </citation>
    <scope>NUCLEOTIDE SEQUENCE [LARGE SCALE GENOMIC DNA]</scope>
    <source>
        <strain evidence="5 6">LA01-117</strain>
    </source>
</reference>